<dbReference type="EMBL" id="KQ085912">
    <property type="protein sequence ID" value="KLO16729.1"/>
    <property type="molecule type" value="Genomic_DNA"/>
</dbReference>
<keyword evidence="8" id="KW-1185">Reference proteome</keyword>
<feature type="domain" description="Helicase C-terminal" evidence="6">
    <location>
        <begin position="541"/>
        <end position="706"/>
    </location>
</feature>
<accession>A0A0H2RYA3</accession>
<dbReference type="PROSITE" id="PS51194">
    <property type="entry name" value="HELICASE_CTER"/>
    <property type="match status" value="1"/>
</dbReference>
<dbReference type="SUPFAM" id="SSF52540">
    <property type="entry name" value="P-loop containing nucleoside triphosphate hydrolases"/>
    <property type="match status" value="2"/>
</dbReference>
<dbReference type="Pfam" id="PF00176">
    <property type="entry name" value="SNF2-rel_dom"/>
    <property type="match status" value="1"/>
</dbReference>
<dbReference type="InParanoid" id="A0A0H2RYA3"/>
<dbReference type="InterPro" id="IPR014001">
    <property type="entry name" value="Helicase_ATP-bd"/>
</dbReference>
<evidence type="ECO:0000256" key="3">
    <source>
        <dbReference type="ARBA" id="ARBA00022840"/>
    </source>
</evidence>
<dbReference type="GO" id="GO:0016787">
    <property type="term" value="F:hydrolase activity"/>
    <property type="evidence" value="ECO:0007669"/>
    <property type="project" value="UniProtKB-KW"/>
</dbReference>
<dbReference type="AlphaFoldDB" id="A0A0H2RYA3"/>
<evidence type="ECO:0000313" key="8">
    <source>
        <dbReference type="Proteomes" id="UP000053477"/>
    </source>
</evidence>
<dbReference type="InterPro" id="IPR050628">
    <property type="entry name" value="SNF2_RAD54_helicase_TF"/>
</dbReference>
<feature type="compositionally biased region" description="Basic and acidic residues" evidence="4">
    <location>
        <begin position="61"/>
        <end position="79"/>
    </location>
</feature>
<feature type="region of interest" description="Disordered" evidence="4">
    <location>
        <begin position="12"/>
        <end position="79"/>
    </location>
</feature>
<dbReference type="InterPro" id="IPR038718">
    <property type="entry name" value="SNF2-like_sf"/>
</dbReference>
<dbReference type="STRING" id="27342.A0A0H2RYA3"/>
<evidence type="ECO:0008006" key="9">
    <source>
        <dbReference type="Google" id="ProtNLM"/>
    </source>
</evidence>
<dbReference type="GO" id="GO:0005524">
    <property type="term" value="F:ATP binding"/>
    <property type="evidence" value="ECO:0007669"/>
    <property type="project" value="UniProtKB-KW"/>
</dbReference>
<protein>
    <recommendedName>
        <fullName evidence="9">P-loop containing nucleoside triphosphate hydrolase protein</fullName>
    </recommendedName>
</protein>
<dbReference type="InterPro" id="IPR049730">
    <property type="entry name" value="SNF2/RAD54-like_C"/>
</dbReference>
<dbReference type="GO" id="GO:0005634">
    <property type="term" value="C:nucleus"/>
    <property type="evidence" value="ECO:0007669"/>
    <property type="project" value="TreeGrafter"/>
</dbReference>
<dbReference type="GO" id="GO:0008094">
    <property type="term" value="F:ATP-dependent activity, acting on DNA"/>
    <property type="evidence" value="ECO:0007669"/>
    <property type="project" value="TreeGrafter"/>
</dbReference>
<dbReference type="PANTHER" id="PTHR45626:SF14">
    <property type="entry name" value="ATP-DEPENDENT DNA HELICASE (EUROFUNG)"/>
    <property type="match status" value="1"/>
</dbReference>
<keyword evidence="3" id="KW-0067">ATP-binding</keyword>
<dbReference type="SMART" id="SM00487">
    <property type="entry name" value="DEXDc"/>
    <property type="match status" value="1"/>
</dbReference>
<evidence type="ECO:0000259" key="6">
    <source>
        <dbReference type="PROSITE" id="PS51194"/>
    </source>
</evidence>
<proteinExistence type="predicted"/>
<dbReference type="InterPro" id="IPR000330">
    <property type="entry name" value="SNF2_N"/>
</dbReference>
<evidence type="ECO:0000256" key="4">
    <source>
        <dbReference type="SAM" id="MobiDB-lite"/>
    </source>
</evidence>
<feature type="compositionally biased region" description="Basic and acidic residues" evidence="4">
    <location>
        <begin position="23"/>
        <end position="35"/>
    </location>
</feature>
<dbReference type="Gene3D" id="3.40.50.300">
    <property type="entry name" value="P-loop containing nucleotide triphosphate hydrolases"/>
    <property type="match status" value="1"/>
</dbReference>
<evidence type="ECO:0000313" key="7">
    <source>
        <dbReference type="EMBL" id="KLO16729.1"/>
    </source>
</evidence>
<dbReference type="CDD" id="cd18008">
    <property type="entry name" value="DEXDc_SHPRH-like"/>
    <property type="match status" value="1"/>
</dbReference>
<evidence type="ECO:0000256" key="1">
    <source>
        <dbReference type="ARBA" id="ARBA00022741"/>
    </source>
</evidence>
<dbReference type="InterPro" id="IPR027417">
    <property type="entry name" value="P-loop_NTPase"/>
</dbReference>
<gene>
    <name evidence="7" type="ORF">SCHPADRAFT_869237</name>
</gene>
<feature type="domain" description="Helicase ATP-binding" evidence="5">
    <location>
        <begin position="194"/>
        <end position="374"/>
    </location>
</feature>
<dbReference type="SMART" id="SM00490">
    <property type="entry name" value="HELICc"/>
    <property type="match status" value="1"/>
</dbReference>
<keyword evidence="2" id="KW-0378">Hydrolase</keyword>
<sequence length="732" mass="82801">MNIVGRIFGAINNAGSSGQTRSDSVDAREPSHFDESGSSSVRFRPRGFEVGGSSRRTSSTPKEERLPATFREETRIPRQSPDLKAEWEDGIVKNEVSTSVLPQTVTPIPVPVKKEDESDDKEPIRPKDESAKAVSVKIEYPTLSEPTDACASAMEHLEESLTTTQIYRAKIFMECLSSLPLKPHQIEGFLFLRGLEDGGLTGGILADDMGLGKTLQIIALFLADIFSADDSMYPSKSLVVVPCSIILQWASEIRRFAPKLNVHVHHGKTKIQDLNNSHFAAVDVVITTYDLVCNEYKAYVSVDDDKRHLCHAPLFQHQWWRVVLDEAQYIRNHKILKSIACCALPKIHGHCVTGTPAQNTIDDVYALVKFLRVPELENQQTFSNLISDPARMGRWYTAFRWLYHTLKPRLIRRTKLTKHNGKEIVKLESSESIYVPCHLTGKQKDGYHFIMEHYPAMEWTKYILYRLVCDHPILIHKFVSDRDADKDSVKKYLDEPLQSENSLDAEYMYKLPNLCDRCNASERALPSNASKTSLFIEASGKFTKALEIVNRVIHGNSDSEDPDKILVVSSFVKTLDLFEKVLEGVGVKFAKLNGSMSPSQRDQQLSRIKHNPEVTVFLLSFNAGGVGLNITSCNHLILLEPWWNPHAEDQVFGRIYRIGQKKNVFIYKLYAEDTIEHKILEVQEKKRKNIRGAFLGSCAPSIDSNEPGDQELQLVIDELDRIGRKYLDEESS</sequence>
<name>A0A0H2RYA3_9AGAM</name>
<dbReference type="Pfam" id="PF00271">
    <property type="entry name" value="Helicase_C"/>
    <property type="match status" value="1"/>
</dbReference>
<feature type="compositionally biased region" description="Polar residues" evidence="4">
    <location>
        <begin position="13"/>
        <end position="22"/>
    </location>
</feature>
<evidence type="ECO:0000259" key="5">
    <source>
        <dbReference type="PROSITE" id="PS51192"/>
    </source>
</evidence>
<dbReference type="Proteomes" id="UP000053477">
    <property type="component" value="Unassembled WGS sequence"/>
</dbReference>
<dbReference type="PANTHER" id="PTHR45626">
    <property type="entry name" value="TRANSCRIPTION TERMINATION FACTOR 2-RELATED"/>
    <property type="match status" value="1"/>
</dbReference>
<feature type="region of interest" description="Disordered" evidence="4">
    <location>
        <begin position="110"/>
        <end position="130"/>
    </location>
</feature>
<evidence type="ECO:0000256" key="2">
    <source>
        <dbReference type="ARBA" id="ARBA00022801"/>
    </source>
</evidence>
<dbReference type="CDD" id="cd18793">
    <property type="entry name" value="SF2_C_SNF"/>
    <property type="match status" value="1"/>
</dbReference>
<dbReference type="OrthoDB" id="448448at2759"/>
<reference evidence="7 8" key="1">
    <citation type="submission" date="2015-04" db="EMBL/GenBank/DDBJ databases">
        <title>Complete genome sequence of Schizopora paradoxa KUC8140, a cosmopolitan wood degrader in East Asia.</title>
        <authorList>
            <consortium name="DOE Joint Genome Institute"/>
            <person name="Min B."/>
            <person name="Park H."/>
            <person name="Jang Y."/>
            <person name="Kim J.-J."/>
            <person name="Kim K.H."/>
            <person name="Pangilinan J."/>
            <person name="Lipzen A."/>
            <person name="Riley R."/>
            <person name="Grigoriev I.V."/>
            <person name="Spatafora J.W."/>
            <person name="Choi I.-G."/>
        </authorList>
    </citation>
    <scope>NUCLEOTIDE SEQUENCE [LARGE SCALE GENOMIC DNA]</scope>
    <source>
        <strain evidence="7 8">KUC8140</strain>
    </source>
</reference>
<dbReference type="InterPro" id="IPR001650">
    <property type="entry name" value="Helicase_C-like"/>
</dbReference>
<dbReference type="Gene3D" id="3.40.50.10810">
    <property type="entry name" value="Tandem AAA-ATPase domain"/>
    <property type="match status" value="1"/>
</dbReference>
<dbReference type="GO" id="GO:0006281">
    <property type="term" value="P:DNA repair"/>
    <property type="evidence" value="ECO:0007669"/>
    <property type="project" value="TreeGrafter"/>
</dbReference>
<keyword evidence="1" id="KW-0547">Nucleotide-binding</keyword>
<organism evidence="7 8">
    <name type="scientific">Schizopora paradoxa</name>
    <dbReference type="NCBI Taxonomy" id="27342"/>
    <lineage>
        <taxon>Eukaryota</taxon>
        <taxon>Fungi</taxon>
        <taxon>Dikarya</taxon>
        <taxon>Basidiomycota</taxon>
        <taxon>Agaricomycotina</taxon>
        <taxon>Agaricomycetes</taxon>
        <taxon>Hymenochaetales</taxon>
        <taxon>Schizoporaceae</taxon>
        <taxon>Schizopora</taxon>
    </lineage>
</organism>
<feature type="compositionally biased region" description="Basic and acidic residues" evidence="4">
    <location>
        <begin position="112"/>
        <end position="130"/>
    </location>
</feature>
<dbReference type="PROSITE" id="PS51192">
    <property type="entry name" value="HELICASE_ATP_BIND_1"/>
    <property type="match status" value="1"/>
</dbReference>